<reference evidence="13" key="1">
    <citation type="journal article" date="2020" name="bioRxiv">
        <title>Chromosome-level reference genome of the European wasp spider Argiope bruennichi: a resource for studies on range expansion and evolutionary adaptation.</title>
        <authorList>
            <person name="Sheffer M.M."/>
            <person name="Hoppe A."/>
            <person name="Krehenwinkel H."/>
            <person name="Uhl G."/>
            <person name="Kuss A.W."/>
            <person name="Jensen L."/>
            <person name="Jensen C."/>
            <person name="Gillespie R.G."/>
            <person name="Hoff K.J."/>
            <person name="Prost S."/>
        </authorList>
    </citation>
    <scope>NUCLEOTIDE SEQUENCE</scope>
</reference>
<evidence type="ECO:0000256" key="2">
    <source>
        <dbReference type="ARBA" id="ARBA00010663"/>
    </source>
</evidence>
<keyword evidence="7 11" id="KW-0472">Membrane</keyword>
<evidence type="ECO:0000256" key="9">
    <source>
        <dbReference type="ARBA" id="ARBA00023224"/>
    </source>
</evidence>
<evidence type="ECO:0000256" key="3">
    <source>
        <dbReference type="ARBA" id="ARBA00022475"/>
    </source>
</evidence>
<feature type="transmembrane region" description="Helical" evidence="11">
    <location>
        <begin position="126"/>
        <end position="148"/>
    </location>
</feature>
<accession>A0A8T0DZ12</accession>
<dbReference type="SUPFAM" id="SSF81321">
    <property type="entry name" value="Family A G protein-coupled receptor-like"/>
    <property type="match status" value="1"/>
</dbReference>
<dbReference type="InterPro" id="IPR000276">
    <property type="entry name" value="GPCR_Rhodpsn"/>
</dbReference>
<keyword evidence="6 10" id="KW-0297">G-protein coupled receptor</keyword>
<keyword evidence="14" id="KW-1185">Reference proteome</keyword>
<dbReference type="PROSITE" id="PS50262">
    <property type="entry name" value="G_PROTEIN_RECEP_F1_2"/>
    <property type="match status" value="1"/>
</dbReference>
<protein>
    <submittedName>
        <fullName evidence="13">Adenosine receptor A2a like protein</fullName>
    </submittedName>
</protein>
<feature type="transmembrane region" description="Helical" evidence="11">
    <location>
        <begin position="264"/>
        <end position="284"/>
    </location>
</feature>
<dbReference type="PANTHER" id="PTHR24249">
    <property type="entry name" value="HISTAMINE RECEPTOR-RELATED G-PROTEIN COUPLED RECEPTOR"/>
    <property type="match status" value="1"/>
</dbReference>
<feature type="transmembrane region" description="Helical" evidence="11">
    <location>
        <begin position="90"/>
        <end position="106"/>
    </location>
</feature>
<evidence type="ECO:0000256" key="1">
    <source>
        <dbReference type="ARBA" id="ARBA00004651"/>
    </source>
</evidence>
<evidence type="ECO:0000256" key="5">
    <source>
        <dbReference type="ARBA" id="ARBA00022989"/>
    </source>
</evidence>
<evidence type="ECO:0000313" key="13">
    <source>
        <dbReference type="EMBL" id="KAF8763416.1"/>
    </source>
</evidence>
<keyword evidence="5 11" id="KW-1133">Transmembrane helix</keyword>
<comment type="subcellular location">
    <subcellularLocation>
        <location evidence="1">Cell membrane</location>
        <topology evidence="1">Multi-pass membrane protein</topology>
    </subcellularLocation>
</comment>
<evidence type="ECO:0000313" key="14">
    <source>
        <dbReference type="Proteomes" id="UP000807504"/>
    </source>
</evidence>
<dbReference type="EMBL" id="JABXBU010002231">
    <property type="protein sequence ID" value="KAF8763416.1"/>
    <property type="molecule type" value="Genomic_DNA"/>
</dbReference>
<dbReference type="InterPro" id="IPR017452">
    <property type="entry name" value="GPCR_Rhodpsn_7TM"/>
</dbReference>
<dbReference type="Gene3D" id="1.20.1070.10">
    <property type="entry name" value="Rhodopsin 7-helix transmembrane proteins"/>
    <property type="match status" value="1"/>
</dbReference>
<comment type="similarity">
    <text evidence="2 10">Belongs to the G-protein coupled receptor 1 family.</text>
</comment>
<keyword evidence="4 10" id="KW-0812">Transmembrane</keyword>
<dbReference type="PRINTS" id="PR00237">
    <property type="entry name" value="GPCRRHODOPSN"/>
</dbReference>
<keyword evidence="9 10" id="KW-0807">Transducer</keyword>
<sequence length="395" mass="43676">MVPRVNITISIKEPDLDPPSDPGGSALTTPTSPEVMEWVLPSNNDPWTSPGQLSVAVLLVFLLSTTIICSNALLLIAVYRFKRLRNPSNYFVASLASADFGIGLLLPPGLYFEFTRTHVKCILLCLLPYCLFILLCSVALLSITAVAVDRCTSLASPLRYNNIITHGSVVRYIALFWIYSFLLSSFPMLYWFSAKGASTTQNCSFTSVILWPSRMFLFCVLFVPCTLLVIGSYGYVYIVARSHARAIFSAELSFRQHPLSGPKYGRTLAGTVGLFCLLWMPFQAVAFTDSLHERTIFYLGLLAIASAATDPWMYGYRSAEFRLASLRILETIFPQLSGALHKPTVRHASLASCASHVRFGITPNHPTHTADTMCATFIEIPMLTRSIEETAVAEL</sequence>
<evidence type="ECO:0000256" key="10">
    <source>
        <dbReference type="RuleBase" id="RU000688"/>
    </source>
</evidence>
<evidence type="ECO:0000256" key="7">
    <source>
        <dbReference type="ARBA" id="ARBA00023136"/>
    </source>
</evidence>
<dbReference type="AlphaFoldDB" id="A0A8T0DZ12"/>
<keyword evidence="8 10" id="KW-0675">Receptor</keyword>
<evidence type="ECO:0000256" key="11">
    <source>
        <dbReference type="SAM" id="Phobius"/>
    </source>
</evidence>
<organism evidence="13 14">
    <name type="scientific">Argiope bruennichi</name>
    <name type="common">Wasp spider</name>
    <name type="synonym">Aranea bruennichi</name>
    <dbReference type="NCBI Taxonomy" id="94029"/>
    <lineage>
        <taxon>Eukaryota</taxon>
        <taxon>Metazoa</taxon>
        <taxon>Ecdysozoa</taxon>
        <taxon>Arthropoda</taxon>
        <taxon>Chelicerata</taxon>
        <taxon>Arachnida</taxon>
        <taxon>Araneae</taxon>
        <taxon>Araneomorphae</taxon>
        <taxon>Entelegynae</taxon>
        <taxon>Araneoidea</taxon>
        <taxon>Araneidae</taxon>
        <taxon>Argiope</taxon>
    </lineage>
</organism>
<dbReference type="PROSITE" id="PS00237">
    <property type="entry name" value="G_PROTEIN_RECEP_F1_1"/>
    <property type="match status" value="1"/>
</dbReference>
<name>A0A8T0DZ12_ARGBR</name>
<feature type="transmembrane region" description="Helical" evidence="11">
    <location>
        <begin position="169"/>
        <end position="192"/>
    </location>
</feature>
<evidence type="ECO:0000256" key="8">
    <source>
        <dbReference type="ARBA" id="ARBA00023170"/>
    </source>
</evidence>
<evidence type="ECO:0000256" key="6">
    <source>
        <dbReference type="ARBA" id="ARBA00023040"/>
    </source>
</evidence>
<dbReference type="GO" id="GO:0005886">
    <property type="term" value="C:plasma membrane"/>
    <property type="evidence" value="ECO:0007669"/>
    <property type="project" value="UniProtKB-SubCell"/>
</dbReference>
<dbReference type="SMART" id="SM01381">
    <property type="entry name" value="7TM_GPCR_Srsx"/>
    <property type="match status" value="1"/>
</dbReference>
<feature type="transmembrane region" description="Helical" evidence="11">
    <location>
        <begin position="53"/>
        <end position="78"/>
    </location>
</feature>
<dbReference type="OMA" id="CALYLPC"/>
<gene>
    <name evidence="13" type="ORF">HNY73_021603</name>
</gene>
<evidence type="ECO:0000259" key="12">
    <source>
        <dbReference type="PROSITE" id="PS50262"/>
    </source>
</evidence>
<keyword evidence="3" id="KW-1003">Cell membrane</keyword>
<dbReference type="PANTHER" id="PTHR24249:SF372">
    <property type="entry name" value="G-PROTEIN COUPLED RECEPTORS FAMILY 1 PROFILE DOMAIN-CONTAINING PROTEIN"/>
    <property type="match status" value="1"/>
</dbReference>
<dbReference type="InterPro" id="IPR050569">
    <property type="entry name" value="TAAR"/>
</dbReference>
<dbReference type="Proteomes" id="UP000807504">
    <property type="component" value="Unassembled WGS sequence"/>
</dbReference>
<feature type="transmembrane region" description="Helical" evidence="11">
    <location>
        <begin position="296"/>
        <end position="316"/>
    </location>
</feature>
<proteinExistence type="inferred from homology"/>
<dbReference type="GO" id="GO:0004930">
    <property type="term" value="F:G protein-coupled receptor activity"/>
    <property type="evidence" value="ECO:0007669"/>
    <property type="project" value="UniProtKB-KW"/>
</dbReference>
<reference evidence="13" key="2">
    <citation type="submission" date="2020-06" db="EMBL/GenBank/DDBJ databases">
        <authorList>
            <person name="Sheffer M."/>
        </authorList>
    </citation>
    <scope>NUCLEOTIDE SEQUENCE</scope>
</reference>
<comment type="caution">
    <text evidence="13">The sequence shown here is derived from an EMBL/GenBank/DDBJ whole genome shotgun (WGS) entry which is preliminary data.</text>
</comment>
<feature type="domain" description="G-protein coupled receptors family 1 profile" evidence="12">
    <location>
        <begin position="70"/>
        <end position="314"/>
    </location>
</feature>
<dbReference type="Pfam" id="PF00001">
    <property type="entry name" value="7tm_1"/>
    <property type="match status" value="1"/>
</dbReference>
<evidence type="ECO:0000256" key="4">
    <source>
        <dbReference type="ARBA" id="ARBA00022692"/>
    </source>
</evidence>
<feature type="transmembrane region" description="Helical" evidence="11">
    <location>
        <begin position="215"/>
        <end position="238"/>
    </location>
</feature>